<protein>
    <submittedName>
        <fullName evidence="2">Uncharacterized protein</fullName>
    </submittedName>
</protein>
<keyword evidence="1" id="KW-0732">Signal</keyword>
<name>A0ABP0RHM1_9DINO</name>
<proteinExistence type="predicted"/>
<feature type="signal peptide" evidence="1">
    <location>
        <begin position="1"/>
        <end position="17"/>
    </location>
</feature>
<keyword evidence="3" id="KW-1185">Reference proteome</keyword>
<comment type="caution">
    <text evidence="2">The sequence shown here is derived from an EMBL/GenBank/DDBJ whole genome shotgun (WGS) entry which is preliminary data.</text>
</comment>
<reference evidence="2 3" key="1">
    <citation type="submission" date="2024-02" db="EMBL/GenBank/DDBJ databases">
        <authorList>
            <person name="Chen Y."/>
            <person name="Shah S."/>
            <person name="Dougan E. K."/>
            <person name="Thang M."/>
            <person name="Chan C."/>
        </authorList>
    </citation>
    <scope>NUCLEOTIDE SEQUENCE [LARGE SCALE GENOMIC DNA]</scope>
</reference>
<evidence type="ECO:0000256" key="1">
    <source>
        <dbReference type="SAM" id="SignalP"/>
    </source>
</evidence>
<evidence type="ECO:0000313" key="2">
    <source>
        <dbReference type="EMBL" id="CAK9098736.1"/>
    </source>
</evidence>
<accession>A0ABP0RHM1</accession>
<dbReference type="Proteomes" id="UP001642464">
    <property type="component" value="Unassembled WGS sequence"/>
</dbReference>
<feature type="chain" id="PRO_5045551853" evidence="1">
    <location>
        <begin position="18"/>
        <end position="151"/>
    </location>
</feature>
<dbReference type="EMBL" id="CAXAMM010041339">
    <property type="protein sequence ID" value="CAK9098736.1"/>
    <property type="molecule type" value="Genomic_DNA"/>
</dbReference>
<sequence>MSMIFTCSLLGEDLVLACGNTSNVAEHLEFAVPEEHGACPSSKWPARQDTQWFSCDEWDKSHIEPSDAKTEEPSEAGDVDLAQVDTDKETFTLRVVPRTVDGRVQDLRRRLQDVGVDDPDSEAAGTTGTARWLSHMLLAVLEVLQYGPEGG</sequence>
<gene>
    <name evidence="2" type="ORF">SCF082_LOCUS46257</name>
</gene>
<organism evidence="2 3">
    <name type="scientific">Durusdinium trenchii</name>
    <dbReference type="NCBI Taxonomy" id="1381693"/>
    <lineage>
        <taxon>Eukaryota</taxon>
        <taxon>Sar</taxon>
        <taxon>Alveolata</taxon>
        <taxon>Dinophyceae</taxon>
        <taxon>Suessiales</taxon>
        <taxon>Symbiodiniaceae</taxon>
        <taxon>Durusdinium</taxon>
    </lineage>
</organism>
<evidence type="ECO:0000313" key="3">
    <source>
        <dbReference type="Proteomes" id="UP001642464"/>
    </source>
</evidence>